<feature type="transmembrane region" description="Helical" evidence="1">
    <location>
        <begin position="59"/>
        <end position="76"/>
    </location>
</feature>
<dbReference type="InterPro" id="IPR024425">
    <property type="entry name" value="LiaF-like_C"/>
</dbReference>
<reference evidence="4 5" key="1">
    <citation type="submission" date="2020-08" db="EMBL/GenBank/DDBJ databases">
        <title>A Genomic Blueprint of the Chicken Gut Microbiome.</title>
        <authorList>
            <person name="Gilroy R."/>
            <person name="Ravi A."/>
            <person name="Getino M."/>
            <person name="Pursley I."/>
            <person name="Horton D.L."/>
            <person name="Alikhan N.-F."/>
            <person name="Baker D."/>
            <person name="Gharbi K."/>
            <person name="Hall N."/>
            <person name="Watson M."/>
            <person name="Adriaenssens E.M."/>
            <person name="Foster-Nyarko E."/>
            <person name="Jarju S."/>
            <person name="Secka A."/>
            <person name="Antonio M."/>
            <person name="Oren A."/>
            <person name="Chaudhuri R."/>
            <person name="La Ragione R.M."/>
            <person name="Hildebrand F."/>
            <person name="Pallen M.J."/>
        </authorList>
    </citation>
    <scope>NUCLEOTIDE SEQUENCE [LARGE SCALE GENOMIC DNA]</scope>
    <source>
        <strain evidence="4 5">Sa3CVN1</strain>
    </source>
</reference>
<keyword evidence="1" id="KW-0472">Membrane</keyword>
<dbReference type="InterPro" id="IPR054331">
    <property type="entry name" value="LiaF_TM"/>
</dbReference>
<dbReference type="PANTHER" id="PTHR40763:SF5">
    <property type="entry name" value="MEMBRANE PROTEIN"/>
    <property type="match status" value="1"/>
</dbReference>
<feature type="transmembrane region" description="Helical" evidence="1">
    <location>
        <begin position="33"/>
        <end position="52"/>
    </location>
</feature>
<evidence type="ECO:0008006" key="6">
    <source>
        <dbReference type="Google" id="ProtNLM"/>
    </source>
</evidence>
<gene>
    <name evidence="4" type="ORF">H9661_17525</name>
</gene>
<dbReference type="PANTHER" id="PTHR40763">
    <property type="entry name" value="MEMBRANE PROTEIN-RELATED"/>
    <property type="match status" value="1"/>
</dbReference>
<feature type="domain" description="Cell wall-active antibiotics response LiaF-like C-terminal" evidence="2">
    <location>
        <begin position="147"/>
        <end position="210"/>
    </location>
</feature>
<feature type="domain" description="LiaF transmembrane" evidence="3">
    <location>
        <begin position="9"/>
        <end position="106"/>
    </location>
</feature>
<comment type="caution">
    <text evidence="4">The sequence shown here is derived from an EMBL/GenBank/DDBJ whole genome shotgun (WGS) entry which is preliminary data.</text>
</comment>
<evidence type="ECO:0000259" key="3">
    <source>
        <dbReference type="Pfam" id="PF22570"/>
    </source>
</evidence>
<dbReference type="Pfam" id="PF22570">
    <property type="entry name" value="LiaF-TM"/>
    <property type="match status" value="1"/>
</dbReference>
<keyword evidence="5" id="KW-1185">Reference proteome</keyword>
<keyword evidence="1" id="KW-0812">Transmembrane</keyword>
<sequence length="228" mass="24708">MRNKFGDILWGLGFIAIGVGFAGNTFGLWDFRLFFNGWWTLFIIIPCIISMIQSGVNTGNLIGLVIGVLLFINSNGFLPRHIISKLIFPSILILVGLSILFKGSFKSNYKVNIHKNYVGKDGYISITSIFTGHEVRTVSENITGGAVTTVFGGVDLDLNNAIINKNITINVTSIFGGVNIFVPSNVNVKVSSIPIFGGVSNKASQSDFINYPTVYVNATCIFGGVEVK</sequence>
<accession>A0ABR8PYB8</accession>
<keyword evidence="1" id="KW-1133">Transmembrane helix</keyword>
<feature type="transmembrane region" description="Helical" evidence="1">
    <location>
        <begin position="7"/>
        <end position="27"/>
    </location>
</feature>
<evidence type="ECO:0000256" key="1">
    <source>
        <dbReference type="SAM" id="Phobius"/>
    </source>
</evidence>
<evidence type="ECO:0000313" key="5">
    <source>
        <dbReference type="Proteomes" id="UP000627781"/>
    </source>
</evidence>
<protein>
    <recommendedName>
        <fullName evidence="6">Cell wall-active antibiotics response LiaF-like C-terminal domain-containing protein</fullName>
    </recommendedName>
</protein>
<dbReference type="EMBL" id="JACSRA010000037">
    <property type="protein sequence ID" value="MBD7913154.1"/>
    <property type="molecule type" value="Genomic_DNA"/>
</dbReference>
<dbReference type="Proteomes" id="UP000627781">
    <property type="component" value="Unassembled WGS sequence"/>
</dbReference>
<feature type="transmembrane region" description="Helical" evidence="1">
    <location>
        <begin position="82"/>
        <end position="101"/>
    </location>
</feature>
<evidence type="ECO:0000313" key="4">
    <source>
        <dbReference type="EMBL" id="MBD7913154.1"/>
    </source>
</evidence>
<organism evidence="4 5">
    <name type="scientific">Clostridium cibarium</name>
    <dbReference type="NCBI Taxonomy" id="2762247"/>
    <lineage>
        <taxon>Bacteria</taxon>
        <taxon>Bacillati</taxon>
        <taxon>Bacillota</taxon>
        <taxon>Clostridia</taxon>
        <taxon>Eubacteriales</taxon>
        <taxon>Clostridiaceae</taxon>
        <taxon>Clostridium</taxon>
    </lineage>
</organism>
<name>A0ABR8PYB8_9CLOT</name>
<evidence type="ECO:0000259" key="2">
    <source>
        <dbReference type="Pfam" id="PF09922"/>
    </source>
</evidence>
<dbReference type="RefSeq" id="WP_143315097.1">
    <property type="nucleotide sequence ID" value="NZ_JACSRA010000037.1"/>
</dbReference>
<proteinExistence type="predicted"/>
<dbReference type="Pfam" id="PF09922">
    <property type="entry name" value="LiaF-like_C"/>
    <property type="match status" value="1"/>
</dbReference>